<dbReference type="Pfam" id="PF08774">
    <property type="entry name" value="VRR_NUC"/>
    <property type="match status" value="1"/>
</dbReference>
<keyword evidence="6" id="KW-1185">Reference proteome</keyword>
<evidence type="ECO:0000256" key="2">
    <source>
        <dbReference type="ARBA" id="ARBA00022722"/>
    </source>
</evidence>
<reference evidence="5 6" key="1">
    <citation type="submission" date="2018-06" db="EMBL/GenBank/DDBJ databases">
        <title>Genomic Encyclopedia of Type Strains, Phase IV (KMG-IV): sequencing the most valuable type-strain genomes for metagenomic binning, comparative biology and taxonomic classification.</title>
        <authorList>
            <person name="Goeker M."/>
        </authorList>
    </citation>
    <scope>NUCLEOTIDE SEQUENCE [LARGE SCALE GENOMIC DNA]</scope>
    <source>
        <strain evidence="5 6">DSM 26720</strain>
    </source>
</reference>
<evidence type="ECO:0000259" key="4">
    <source>
        <dbReference type="Pfam" id="PF08774"/>
    </source>
</evidence>
<dbReference type="RefSeq" id="WP_111576081.1">
    <property type="nucleotide sequence ID" value="NZ_JBHEEY010000010.1"/>
</dbReference>
<comment type="caution">
    <text evidence="5">The sequence shown here is derived from an EMBL/GenBank/DDBJ whole genome shotgun (WGS) entry which is preliminary data.</text>
</comment>
<keyword evidence="2" id="KW-0540">Nuclease</keyword>
<dbReference type="InterPro" id="IPR014883">
    <property type="entry name" value="VRR_NUC"/>
</dbReference>
<name>A0A364JT84_9HYPH</name>
<keyword evidence="3" id="KW-0378">Hydrolase</keyword>
<accession>A0A364JT84</accession>
<protein>
    <submittedName>
        <fullName evidence="5">VRR-NUC domain-containing protein</fullName>
    </submittedName>
</protein>
<dbReference type="Gene3D" id="3.40.1350.10">
    <property type="match status" value="1"/>
</dbReference>
<evidence type="ECO:0000313" key="5">
    <source>
        <dbReference type="EMBL" id="RAK26361.1"/>
    </source>
</evidence>
<feature type="domain" description="VRR-NUC" evidence="4">
    <location>
        <begin position="85"/>
        <end position="138"/>
    </location>
</feature>
<dbReference type="OrthoDB" id="8233990at2"/>
<comment type="cofactor">
    <cofactor evidence="1">
        <name>Mg(2+)</name>
        <dbReference type="ChEBI" id="CHEBI:18420"/>
    </cofactor>
</comment>
<evidence type="ECO:0000256" key="3">
    <source>
        <dbReference type="ARBA" id="ARBA00022801"/>
    </source>
</evidence>
<dbReference type="GO" id="GO:0003676">
    <property type="term" value="F:nucleic acid binding"/>
    <property type="evidence" value="ECO:0007669"/>
    <property type="project" value="InterPro"/>
</dbReference>
<gene>
    <name evidence="5" type="ORF">C7374_11446</name>
</gene>
<dbReference type="GO" id="GO:0004518">
    <property type="term" value="F:nuclease activity"/>
    <property type="evidence" value="ECO:0007669"/>
    <property type="project" value="UniProtKB-KW"/>
</dbReference>
<proteinExistence type="predicted"/>
<sequence length="170" mass="18391">MARSRTRAPSSTTTQIVRVNGARVRITTRNGKVTTKPAPPLEWELQAAQDAALRRLPSFQKRFLLAGDMNSAKRGPKAQAQAVATGMTSGEPDLRIYGENGRLLLIENKVGNSRLSPAQKDRHEALQRLGFTVLVIRATTTEEAAGMAVTAVLDWLDGPQHDADAAHQAA</sequence>
<dbReference type="EMBL" id="QLMK01000014">
    <property type="protein sequence ID" value="RAK26361.1"/>
    <property type="molecule type" value="Genomic_DNA"/>
</dbReference>
<dbReference type="AlphaFoldDB" id="A0A364JT84"/>
<dbReference type="Proteomes" id="UP000249453">
    <property type="component" value="Unassembled WGS sequence"/>
</dbReference>
<organism evidence="5 6">
    <name type="scientific">Falsochrobactrum ovis</name>
    <dbReference type="NCBI Taxonomy" id="1293442"/>
    <lineage>
        <taxon>Bacteria</taxon>
        <taxon>Pseudomonadati</taxon>
        <taxon>Pseudomonadota</taxon>
        <taxon>Alphaproteobacteria</taxon>
        <taxon>Hyphomicrobiales</taxon>
        <taxon>Brucellaceae</taxon>
        <taxon>Falsochrobactrum</taxon>
    </lineage>
</organism>
<evidence type="ECO:0000313" key="6">
    <source>
        <dbReference type="Proteomes" id="UP000249453"/>
    </source>
</evidence>
<evidence type="ECO:0000256" key="1">
    <source>
        <dbReference type="ARBA" id="ARBA00001946"/>
    </source>
</evidence>
<dbReference type="GO" id="GO:0016788">
    <property type="term" value="F:hydrolase activity, acting on ester bonds"/>
    <property type="evidence" value="ECO:0007669"/>
    <property type="project" value="InterPro"/>
</dbReference>
<dbReference type="InterPro" id="IPR011856">
    <property type="entry name" value="tRNA_endonuc-like_dom_sf"/>
</dbReference>